<name>A0A7D9EQ86_PARCT</name>
<comment type="caution">
    <text evidence="1">The sequence shown here is derived from an EMBL/GenBank/DDBJ whole genome shotgun (WGS) entry which is preliminary data.</text>
</comment>
<dbReference type="AlphaFoldDB" id="A0A7D9EQ86"/>
<sequence length="145" mass="16548">MFESMSSKMLVPMIAFAMLRDAVCCQKCQYSGEWKCPSSESLLQAYRGCINSCAKAIEKYFYYTTTVCMSAQEAFLESISYWYWLVTTACVSALVSGVTMAWYFKPAAKPPAQSHDENLVEIRKPIQEESQDRETVIETDRVKIK</sequence>
<accession>A0A7D9EQ86</accession>
<keyword evidence="2" id="KW-1185">Reference proteome</keyword>
<gene>
    <name evidence="1" type="ORF">PACLA_8A031408</name>
</gene>
<evidence type="ECO:0000313" key="2">
    <source>
        <dbReference type="Proteomes" id="UP001152795"/>
    </source>
</evidence>
<protein>
    <submittedName>
        <fullName evidence="1">Uncharacterized protein</fullName>
    </submittedName>
</protein>
<dbReference type="EMBL" id="CACRXK020008162">
    <property type="protein sequence ID" value="CAB4014130.1"/>
    <property type="molecule type" value="Genomic_DNA"/>
</dbReference>
<proteinExistence type="predicted"/>
<reference evidence="1" key="1">
    <citation type="submission" date="2020-04" db="EMBL/GenBank/DDBJ databases">
        <authorList>
            <person name="Alioto T."/>
            <person name="Alioto T."/>
            <person name="Gomez Garrido J."/>
        </authorList>
    </citation>
    <scope>NUCLEOTIDE SEQUENCE</scope>
    <source>
        <strain evidence="1">A484AB</strain>
    </source>
</reference>
<evidence type="ECO:0000313" key="1">
    <source>
        <dbReference type="EMBL" id="CAB4014130.1"/>
    </source>
</evidence>
<organism evidence="1 2">
    <name type="scientific">Paramuricea clavata</name>
    <name type="common">Red gorgonian</name>
    <name type="synonym">Violescent sea-whip</name>
    <dbReference type="NCBI Taxonomy" id="317549"/>
    <lineage>
        <taxon>Eukaryota</taxon>
        <taxon>Metazoa</taxon>
        <taxon>Cnidaria</taxon>
        <taxon>Anthozoa</taxon>
        <taxon>Octocorallia</taxon>
        <taxon>Malacalcyonacea</taxon>
        <taxon>Plexauridae</taxon>
        <taxon>Paramuricea</taxon>
    </lineage>
</organism>
<dbReference type="Proteomes" id="UP001152795">
    <property type="component" value="Unassembled WGS sequence"/>
</dbReference>